<evidence type="ECO:0000313" key="1">
    <source>
        <dbReference type="EMBL" id="MBP1852888.1"/>
    </source>
</evidence>
<proteinExistence type="predicted"/>
<sequence length="41" mass="4512">MRDQFLIRSVTQGGKLTAVFAWTMITGHCEIRAVNPSAAFS</sequence>
<organism evidence="1 2">
    <name type="scientific">Rhizobium halophytocola</name>
    <dbReference type="NCBI Taxonomy" id="735519"/>
    <lineage>
        <taxon>Bacteria</taxon>
        <taxon>Pseudomonadati</taxon>
        <taxon>Pseudomonadota</taxon>
        <taxon>Alphaproteobacteria</taxon>
        <taxon>Hyphomicrobiales</taxon>
        <taxon>Rhizobiaceae</taxon>
        <taxon>Rhizobium/Agrobacterium group</taxon>
        <taxon>Rhizobium</taxon>
    </lineage>
</organism>
<accession>A0ABS4E4L1</accession>
<name>A0ABS4E4L1_9HYPH</name>
<dbReference type="Proteomes" id="UP000759443">
    <property type="component" value="Unassembled WGS sequence"/>
</dbReference>
<evidence type="ECO:0000313" key="2">
    <source>
        <dbReference type="Proteomes" id="UP000759443"/>
    </source>
</evidence>
<gene>
    <name evidence="1" type="ORF">J2Z17_004347</name>
</gene>
<dbReference type="EMBL" id="JAGGJU010000013">
    <property type="protein sequence ID" value="MBP1852888.1"/>
    <property type="molecule type" value="Genomic_DNA"/>
</dbReference>
<keyword evidence="2" id="KW-1185">Reference proteome</keyword>
<protein>
    <submittedName>
        <fullName evidence="1">Uncharacterized protein</fullName>
    </submittedName>
</protein>
<comment type="caution">
    <text evidence="1">The sequence shown here is derived from an EMBL/GenBank/DDBJ whole genome shotgun (WGS) entry which is preliminary data.</text>
</comment>
<reference evidence="1 2" key="1">
    <citation type="submission" date="2021-03" db="EMBL/GenBank/DDBJ databases">
        <title>Genomic Encyclopedia of Type Strains, Phase IV (KMG-IV): sequencing the most valuable type-strain genomes for metagenomic binning, comparative biology and taxonomic classification.</title>
        <authorList>
            <person name="Goeker M."/>
        </authorList>
    </citation>
    <scope>NUCLEOTIDE SEQUENCE [LARGE SCALE GENOMIC DNA]</scope>
    <source>
        <strain evidence="1 2">DSM 21600</strain>
    </source>
</reference>